<evidence type="ECO:0000256" key="1">
    <source>
        <dbReference type="ARBA" id="ARBA00004418"/>
    </source>
</evidence>
<dbReference type="SUPFAM" id="SSF53850">
    <property type="entry name" value="Periplasmic binding protein-like II"/>
    <property type="match status" value="1"/>
</dbReference>
<keyword evidence="7" id="KW-1185">Reference proteome</keyword>
<dbReference type="RefSeq" id="WP_071831126.1">
    <property type="nucleotide sequence ID" value="NZ_LSRP01000002.1"/>
</dbReference>
<dbReference type="PANTHER" id="PTHR30290">
    <property type="entry name" value="PERIPLASMIC BINDING COMPONENT OF ABC TRANSPORTER"/>
    <property type="match status" value="1"/>
</dbReference>
<reference evidence="6 7" key="1">
    <citation type="submission" date="2016-02" db="EMBL/GenBank/DDBJ databases">
        <title>Genome sequencing of a beta-galactosidase producing bacteria Rhizobium sp. 59.</title>
        <authorList>
            <person name="Wang D."/>
            <person name="Kot W."/>
            <person name="Qin Y."/>
            <person name="Hansen L."/>
            <person name="Naqvi K."/>
            <person name="Rensing C."/>
        </authorList>
    </citation>
    <scope>NUCLEOTIDE SEQUENCE [LARGE SCALE GENOMIC DNA]</scope>
    <source>
        <strain evidence="6 7">59</strain>
    </source>
</reference>
<comment type="subcellular location">
    <subcellularLocation>
        <location evidence="1">Periplasm</location>
    </subcellularLocation>
</comment>
<comment type="similarity">
    <text evidence="2">Belongs to the bacterial solute-binding protein 5 family.</text>
</comment>
<accession>A0A657LZ31</accession>
<dbReference type="Gene3D" id="3.90.76.10">
    <property type="entry name" value="Dipeptide-binding Protein, Domain 1"/>
    <property type="match status" value="1"/>
</dbReference>
<dbReference type="Proteomes" id="UP000182661">
    <property type="component" value="Unassembled WGS sequence"/>
</dbReference>
<dbReference type="AlphaFoldDB" id="A0A657LZ31"/>
<dbReference type="GO" id="GO:0043190">
    <property type="term" value="C:ATP-binding cassette (ABC) transporter complex"/>
    <property type="evidence" value="ECO:0007669"/>
    <property type="project" value="InterPro"/>
</dbReference>
<dbReference type="PIRSF" id="PIRSF002741">
    <property type="entry name" value="MppA"/>
    <property type="match status" value="1"/>
</dbReference>
<evidence type="ECO:0000256" key="2">
    <source>
        <dbReference type="ARBA" id="ARBA00005695"/>
    </source>
</evidence>
<dbReference type="InterPro" id="IPR039424">
    <property type="entry name" value="SBP_5"/>
</dbReference>
<evidence type="ECO:0000256" key="3">
    <source>
        <dbReference type="ARBA" id="ARBA00022448"/>
    </source>
</evidence>
<dbReference type="PROSITE" id="PS51318">
    <property type="entry name" value="TAT"/>
    <property type="match status" value="1"/>
</dbReference>
<dbReference type="Pfam" id="PF00496">
    <property type="entry name" value="SBP_bac_5"/>
    <property type="match status" value="1"/>
</dbReference>
<evidence type="ECO:0000259" key="5">
    <source>
        <dbReference type="Pfam" id="PF00496"/>
    </source>
</evidence>
<dbReference type="Gene3D" id="3.10.105.10">
    <property type="entry name" value="Dipeptide-binding Protein, Domain 3"/>
    <property type="match status" value="1"/>
</dbReference>
<name>A0A657LZ31_9HYPH</name>
<keyword evidence="3" id="KW-0813">Transport</keyword>
<organism evidence="6 7">
    <name type="scientific">Pararhizobium antarcticum</name>
    <dbReference type="NCBI Taxonomy" id="1798805"/>
    <lineage>
        <taxon>Bacteria</taxon>
        <taxon>Pseudomonadati</taxon>
        <taxon>Pseudomonadota</taxon>
        <taxon>Alphaproteobacteria</taxon>
        <taxon>Hyphomicrobiales</taxon>
        <taxon>Rhizobiaceae</taxon>
        <taxon>Rhizobium/Agrobacterium group</taxon>
        <taxon>Pararhizobium</taxon>
    </lineage>
</organism>
<feature type="domain" description="Solute-binding protein family 5" evidence="5">
    <location>
        <begin position="89"/>
        <end position="464"/>
    </location>
</feature>
<evidence type="ECO:0000256" key="4">
    <source>
        <dbReference type="ARBA" id="ARBA00022729"/>
    </source>
</evidence>
<dbReference type="Gene3D" id="3.40.190.10">
    <property type="entry name" value="Periplasmic binding protein-like II"/>
    <property type="match status" value="1"/>
</dbReference>
<keyword evidence="4" id="KW-0732">Signal</keyword>
<sequence length="550" mass="59755">MSNQNNEFASPRSQLTRRSALKIGLGTSLAVTLFGMGARIVMAQEGQVLKVANPAFNQDWSPLRGGGVPFRWNSAWWASPMYFDAKGDLHPYVFTSWEPSDDNKIWTFKIDPKAVFSDGSKITAEDVKGSWNVASMPNSKSQRADQVLGKVAGFAEVSGGTAKEISGIATPDEATVVVTLGASDPIFFMRIANHIAPITKASQSRGEDGEEVMDWYMPDNGAVYSGPFKLTSIDIDAGKLVFEANENFFGPKPKLARIEISSIEDNVTATSLLKSGEFNAHTELVTSTIVQDLGADFASGPLIPTSQHFWFNSARAPMDDPKVRQALIMAVDRDGLIKASFPDGPHKKTDQVINSVPGADNSGFEPYPYDPEAAKKLLAESSYGGPERLPKLLFVGISGPAIEAAAQFIAEQWRQNLGITAVDMKPQQDAYSGPDQNAVQIFRDDVGTRVPDAVSYLAGSIASTSSNAQNKLGGYKNDKVDSLLAEAATKAVDDPQRVALAQEAQKVFREDWQFIPWYAQTMSRWANANVSGMDKNLDWQVVAPWDISIA</sequence>
<dbReference type="GO" id="GO:1904680">
    <property type="term" value="F:peptide transmembrane transporter activity"/>
    <property type="evidence" value="ECO:0007669"/>
    <property type="project" value="TreeGrafter"/>
</dbReference>
<dbReference type="InterPro" id="IPR000914">
    <property type="entry name" value="SBP_5_dom"/>
</dbReference>
<proteinExistence type="inferred from homology"/>
<dbReference type="GO" id="GO:0030288">
    <property type="term" value="C:outer membrane-bounded periplasmic space"/>
    <property type="evidence" value="ECO:0007669"/>
    <property type="project" value="UniProtKB-ARBA"/>
</dbReference>
<dbReference type="CDD" id="cd00995">
    <property type="entry name" value="PBP2_NikA_DppA_OppA_like"/>
    <property type="match status" value="1"/>
</dbReference>
<comment type="caution">
    <text evidence="6">The sequence shown here is derived from an EMBL/GenBank/DDBJ whole genome shotgun (WGS) entry which is preliminary data.</text>
</comment>
<dbReference type="PANTHER" id="PTHR30290:SF10">
    <property type="entry name" value="PERIPLASMIC OLIGOPEPTIDE-BINDING PROTEIN-RELATED"/>
    <property type="match status" value="1"/>
</dbReference>
<dbReference type="InterPro" id="IPR006311">
    <property type="entry name" value="TAT_signal"/>
</dbReference>
<evidence type="ECO:0000313" key="7">
    <source>
        <dbReference type="Proteomes" id="UP000182661"/>
    </source>
</evidence>
<dbReference type="OrthoDB" id="8279104at2"/>
<dbReference type="GO" id="GO:0015833">
    <property type="term" value="P:peptide transport"/>
    <property type="evidence" value="ECO:0007669"/>
    <property type="project" value="TreeGrafter"/>
</dbReference>
<gene>
    <name evidence="6" type="ORF">AX760_09380</name>
</gene>
<dbReference type="InterPro" id="IPR030678">
    <property type="entry name" value="Peptide/Ni-bd"/>
</dbReference>
<protein>
    <submittedName>
        <fullName evidence="6">Peptide ABC transporter</fullName>
    </submittedName>
</protein>
<dbReference type="EMBL" id="LSRP01000002">
    <property type="protein sequence ID" value="OJG01030.1"/>
    <property type="molecule type" value="Genomic_DNA"/>
</dbReference>
<evidence type="ECO:0000313" key="6">
    <source>
        <dbReference type="EMBL" id="OJG01030.1"/>
    </source>
</evidence>